<protein>
    <recommendedName>
        <fullName evidence="2">N-acetyltransferase domain-containing protein</fullName>
    </recommendedName>
</protein>
<organism evidence="1">
    <name type="scientific">marine sediment metagenome</name>
    <dbReference type="NCBI Taxonomy" id="412755"/>
    <lineage>
        <taxon>unclassified sequences</taxon>
        <taxon>metagenomes</taxon>
        <taxon>ecological metagenomes</taxon>
    </lineage>
</organism>
<accession>A0A0F9AR98</accession>
<sequence>MDNGGNKSEVERSNRSTDGLHLLRWIDPKTLTKGEVEKLWDNLKSQDYTFDDSTRGRGDIFVAGMIAPQTEHFAFGEDGHVSVQNIVPKVNANIRLVMWNKVPISKTVEMGRELIKYLFDEYELNRVSAFIPTFSDQAIRLVTLLGFKYEGEVRGSFLTGGKYYGTTIYGLLRSEYFKKEVTH</sequence>
<dbReference type="AlphaFoldDB" id="A0A0F9AR98"/>
<gene>
    <name evidence="1" type="ORF">LCGC14_2818280</name>
</gene>
<evidence type="ECO:0008006" key="2">
    <source>
        <dbReference type="Google" id="ProtNLM"/>
    </source>
</evidence>
<dbReference type="EMBL" id="LAZR01053342">
    <property type="protein sequence ID" value="KKK80959.1"/>
    <property type="molecule type" value="Genomic_DNA"/>
</dbReference>
<proteinExistence type="predicted"/>
<dbReference type="InterPro" id="IPR016181">
    <property type="entry name" value="Acyl_CoA_acyltransferase"/>
</dbReference>
<dbReference type="Gene3D" id="3.40.630.30">
    <property type="match status" value="1"/>
</dbReference>
<name>A0A0F9AR98_9ZZZZ</name>
<reference evidence="1" key="1">
    <citation type="journal article" date="2015" name="Nature">
        <title>Complex archaea that bridge the gap between prokaryotes and eukaryotes.</title>
        <authorList>
            <person name="Spang A."/>
            <person name="Saw J.H."/>
            <person name="Jorgensen S.L."/>
            <person name="Zaremba-Niedzwiedzka K."/>
            <person name="Martijn J."/>
            <person name="Lind A.E."/>
            <person name="van Eijk R."/>
            <person name="Schleper C."/>
            <person name="Guy L."/>
            <person name="Ettema T.J."/>
        </authorList>
    </citation>
    <scope>NUCLEOTIDE SEQUENCE</scope>
</reference>
<evidence type="ECO:0000313" key="1">
    <source>
        <dbReference type="EMBL" id="KKK80959.1"/>
    </source>
</evidence>
<comment type="caution">
    <text evidence="1">The sequence shown here is derived from an EMBL/GenBank/DDBJ whole genome shotgun (WGS) entry which is preliminary data.</text>
</comment>
<dbReference type="SUPFAM" id="SSF55729">
    <property type="entry name" value="Acyl-CoA N-acyltransferases (Nat)"/>
    <property type="match status" value="1"/>
</dbReference>